<dbReference type="PANTHER" id="PTHR47595">
    <property type="entry name" value="HEAT SHOCK 70 KDA PROTEIN 14"/>
    <property type="match status" value="1"/>
</dbReference>
<dbReference type="EMBL" id="OZ035824">
    <property type="protein sequence ID" value="CAL1592970.1"/>
    <property type="molecule type" value="Genomic_DNA"/>
</dbReference>
<dbReference type="Gene3D" id="1.10.10.60">
    <property type="entry name" value="Homeodomain-like"/>
    <property type="match status" value="2"/>
</dbReference>
<feature type="compositionally biased region" description="Polar residues" evidence="1">
    <location>
        <begin position="485"/>
        <end position="503"/>
    </location>
</feature>
<evidence type="ECO:0000313" key="3">
    <source>
        <dbReference type="EMBL" id="CAL1592970.1"/>
    </source>
</evidence>
<protein>
    <recommendedName>
        <fullName evidence="2">Myb/SANT-like DNA-binding domain-containing protein</fullName>
    </recommendedName>
</protein>
<accession>A0AAV2KSB9</accession>
<dbReference type="Proteomes" id="UP001497482">
    <property type="component" value="Chromosome 2"/>
</dbReference>
<evidence type="ECO:0000256" key="1">
    <source>
        <dbReference type="SAM" id="MobiDB-lite"/>
    </source>
</evidence>
<name>A0AAV2KSB9_KNICA</name>
<reference evidence="3 4" key="1">
    <citation type="submission" date="2024-04" db="EMBL/GenBank/DDBJ databases">
        <authorList>
            <person name="Waldvogel A.-M."/>
            <person name="Schoenle A."/>
        </authorList>
    </citation>
    <scope>NUCLEOTIDE SEQUENCE [LARGE SCALE GENOMIC DNA]</scope>
</reference>
<dbReference type="PANTHER" id="PTHR47595:SF1">
    <property type="entry name" value="MYB_SANT-LIKE DNA-BINDING DOMAIN-CONTAINING PROTEIN"/>
    <property type="match status" value="1"/>
</dbReference>
<dbReference type="Pfam" id="PF13837">
    <property type="entry name" value="Myb_DNA-bind_4"/>
    <property type="match status" value="2"/>
</dbReference>
<feature type="domain" description="Myb/SANT-like DNA-binding" evidence="2">
    <location>
        <begin position="318"/>
        <end position="407"/>
    </location>
</feature>
<feature type="region of interest" description="Disordered" evidence="1">
    <location>
        <begin position="476"/>
        <end position="523"/>
    </location>
</feature>
<feature type="domain" description="Myb/SANT-like DNA-binding" evidence="2">
    <location>
        <begin position="145"/>
        <end position="239"/>
    </location>
</feature>
<proteinExistence type="predicted"/>
<dbReference type="InterPro" id="IPR044822">
    <property type="entry name" value="Myb_DNA-bind_4"/>
</dbReference>
<dbReference type="FunFam" id="1.10.10.60:FF:000032">
    <property type="entry name" value="Zinc finger and SCAN domain-containing 20"/>
    <property type="match status" value="2"/>
</dbReference>
<feature type="region of interest" description="Disordered" evidence="1">
    <location>
        <begin position="97"/>
        <end position="118"/>
    </location>
</feature>
<organism evidence="3 4">
    <name type="scientific">Knipowitschia caucasica</name>
    <name type="common">Caucasian dwarf goby</name>
    <name type="synonym">Pomatoschistus caucasicus</name>
    <dbReference type="NCBI Taxonomy" id="637954"/>
    <lineage>
        <taxon>Eukaryota</taxon>
        <taxon>Metazoa</taxon>
        <taxon>Chordata</taxon>
        <taxon>Craniata</taxon>
        <taxon>Vertebrata</taxon>
        <taxon>Euteleostomi</taxon>
        <taxon>Actinopterygii</taxon>
        <taxon>Neopterygii</taxon>
        <taxon>Teleostei</taxon>
        <taxon>Neoteleostei</taxon>
        <taxon>Acanthomorphata</taxon>
        <taxon>Gobiaria</taxon>
        <taxon>Gobiiformes</taxon>
        <taxon>Gobioidei</taxon>
        <taxon>Gobiidae</taxon>
        <taxon>Gobiinae</taxon>
        <taxon>Knipowitschia</taxon>
    </lineage>
</organism>
<keyword evidence="4" id="KW-1185">Reference proteome</keyword>
<evidence type="ECO:0000259" key="2">
    <source>
        <dbReference type="Pfam" id="PF13837"/>
    </source>
</evidence>
<sequence length="523" mass="60102">MEQRAQKQRGGDSVPVESTGQWAEAEALALMKVWSDLGPQDESRATYELLSEALRRLRVQRSWRECQAQCRSLGLHCSTKEEDPGLDYPQERLRTDSTAVKEDWEEEHGGGNTRGMFQSPMQEGMKLIVHRAMPYNADAPEEGGRHWSDDEVRALLCVWANKSIRERLKCTLRNKTIFQEMSLLMEKNFGIVRNWKQCRTKYKNLKYDYKTVKTTLNASSSSGSAAGPNKYMKFFEEVEAILLDQGLERGTLDMQMRVFDGEEPNTTDPEHEAIIEIDDDDNSDEYDGDGEVDTGIWKGTDASSTDQVQVVTISDTGRNWSDQEVRALIHVWSDERIRTQLESSTRKRDIFIQISNLLMQQGIERDWKQCHTKYKNLKYLYRSLQRTRTEKSDPKHLMRFYEELDAIMNRPKSNTMNSSPHDRLHLDYSLDTAQIPTLDNEDHTDVHLLKVNNVVTSQPGSSSETGISADFELTANEQEQRTQNRDNSMNAQHTPTGKRSSTLELGDRQDISTSHTDPLQFMI</sequence>
<evidence type="ECO:0000313" key="4">
    <source>
        <dbReference type="Proteomes" id="UP001497482"/>
    </source>
</evidence>
<gene>
    <name evidence="3" type="ORF">KC01_LOCUS22142</name>
</gene>
<dbReference type="AlphaFoldDB" id="A0AAV2KSB9"/>